<evidence type="ECO:0000313" key="6">
    <source>
        <dbReference type="EMBL" id="KAK3276108.1"/>
    </source>
</evidence>
<proteinExistence type="predicted"/>
<name>A0AAE0L8M0_9CHLO</name>
<dbReference type="GO" id="GO:0031267">
    <property type="term" value="F:small GTPase binding"/>
    <property type="evidence" value="ECO:0007669"/>
    <property type="project" value="TreeGrafter"/>
</dbReference>
<dbReference type="SUPFAM" id="SSF52047">
    <property type="entry name" value="RNI-like"/>
    <property type="match status" value="1"/>
</dbReference>
<comment type="subcellular location">
    <subcellularLocation>
        <location evidence="1">Cytoplasm</location>
        <location evidence="1">Cytoskeleton</location>
        <location evidence="1">Cilium axoneme</location>
    </subcellularLocation>
</comment>
<dbReference type="Pfam" id="PF13516">
    <property type="entry name" value="LRR_6"/>
    <property type="match status" value="3"/>
</dbReference>
<keyword evidence="7" id="KW-1185">Reference proteome</keyword>
<feature type="region of interest" description="Disordered" evidence="5">
    <location>
        <begin position="521"/>
        <end position="566"/>
    </location>
</feature>
<dbReference type="GO" id="GO:0005634">
    <property type="term" value="C:nucleus"/>
    <property type="evidence" value="ECO:0007669"/>
    <property type="project" value="TreeGrafter"/>
</dbReference>
<protein>
    <submittedName>
        <fullName evidence="6">Uncharacterized protein</fullName>
    </submittedName>
</protein>
<dbReference type="AlphaFoldDB" id="A0AAE0L8M0"/>
<keyword evidence="2" id="KW-0343">GTPase activation</keyword>
<evidence type="ECO:0000256" key="4">
    <source>
        <dbReference type="ARBA" id="ARBA00022737"/>
    </source>
</evidence>
<gene>
    <name evidence="6" type="ORF">CYMTET_15801</name>
</gene>
<evidence type="ECO:0000256" key="3">
    <source>
        <dbReference type="ARBA" id="ARBA00022614"/>
    </source>
</evidence>
<dbReference type="GO" id="GO:0048471">
    <property type="term" value="C:perinuclear region of cytoplasm"/>
    <property type="evidence" value="ECO:0007669"/>
    <property type="project" value="TreeGrafter"/>
</dbReference>
<organism evidence="6 7">
    <name type="scientific">Cymbomonas tetramitiformis</name>
    <dbReference type="NCBI Taxonomy" id="36881"/>
    <lineage>
        <taxon>Eukaryota</taxon>
        <taxon>Viridiplantae</taxon>
        <taxon>Chlorophyta</taxon>
        <taxon>Pyramimonadophyceae</taxon>
        <taxon>Pyramimonadales</taxon>
        <taxon>Pyramimonadaceae</taxon>
        <taxon>Cymbomonas</taxon>
    </lineage>
</organism>
<evidence type="ECO:0000256" key="1">
    <source>
        <dbReference type="ARBA" id="ARBA00004430"/>
    </source>
</evidence>
<dbReference type="GO" id="GO:0005930">
    <property type="term" value="C:axoneme"/>
    <property type="evidence" value="ECO:0007669"/>
    <property type="project" value="UniProtKB-SubCell"/>
</dbReference>
<dbReference type="InterPro" id="IPR032675">
    <property type="entry name" value="LRR_dom_sf"/>
</dbReference>
<dbReference type="InterPro" id="IPR001611">
    <property type="entry name" value="Leu-rich_rpt"/>
</dbReference>
<reference evidence="6 7" key="1">
    <citation type="journal article" date="2015" name="Genome Biol. Evol.">
        <title>Comparative Genomics of a Bacterivorous Green Alga Reveals Evolutionary Causalities and Consequences of Phago-Mixotrophic Mode of Nutrition.</title>
        <authorList>
            <person name="Burns J.A."/>
            <person name="Paasch A."/>
            <person name="Narechania A."/>
            <person name="Kim E."/>
        </authorList>
    </citation>
    <scope>NUCLEOTIDE SEQUENCE [LARGE SCALE GENOMIC DNA]</scope>
    <source>
        <strain evidence="6 7">PLY_AMNH</strain>
    </source>
</reference>
<keyword evidence="3" id="KW-0433">Leucine-rich repeat</keyword>
<evidence type="ECO:0000256" key="2">
    <source>
        <dbReference type="ARBA" id="ARBA00022468"/>
    </source>
</evidence>
<dbReference type="Proteomes" id="UP001190700">
    <property type="component" value="Unassembled WGS sequence"/>
</dbReference>
<dbReference type="InterPro" id="IPR027038">
    <property type="entry name" value="RanGap"/>
</dbReference>
<dbReference type="GO" id="GO:0006913">
    <property type="term" value="P:nucleocytoplasmic transport"/>
    <property type="evidence" value="ECO:0007669"/>
    <property type="project" value="TreeGrafter"/>
</dbReference>
<keyword evidence="4" id="KW-0677">Repeat</keyword>
<sequence>MGELRKNEGAAVALVEALACDERGLVNRTLRELNVLGNHFSFSGIEALIAALTHNDTLETLCFLEAKDAEARMIDCNLHSEDAALIAAEVVEKSELTNLDLTRNLVMPQGLGALGEMLMPLPALAEGAYTSTLTSLVLSKNRVSWSEHQPEAEQENVEGLDVLAQSLLANCSLTLLDLSHNVIGCKGAAALAAGLKGNTRLVTLDLSHNSVGPDGGTAIALQLLPGCAPPPLAVPAGCSLAQRVEHSSGQAPVEQIAPPKDPSNQHRDHKSPPFNTTIQHLNLEHNHLVHCAHEAGAECEQRERIIQGVPDHLGNLDPLPAAFAPDSRGLCALAAALTPKKSWGMHMNLRHNYIAPRQAQDMAHIPKAAPLPRSRLGARLNGDWELMGVTHSFGVFKAPCSCWDDGQGRHFPVSDALIRAVDQWYTVVLPLSFVGREPEKKLEELEGVEGVSSLNLLSNPMGKEGAFYVLQAAPPWGNRLKVRTDVKLGIGASERPGTPPPNAASMESMADTPLYLEATPVPGDLKEDYSLPEGIGSAPFESEHSEVLEPSASMPDGFPLAWQTPT</sequence>
<evidence type="ECO:0000313" key="7">
    <source>
        <dbReference type="Proteomes" id="UP001190700"/>
    </source>
</evidence>
<dbReference type="GO" id="GO:0005096">
    <property type="term" value="F:GTPase activator activity"/>
    <property type="evidence" value="ECO:0007669"/>
    <property type="project" value="UniProtKB-KW"/>
</dbReference>
<dbReference type="SMART" id="SM00368">
    <property type="entry name" value="LRR_RI"/>
    <property type="match status" value="4"/>
</dbReference>
<dbReference type="PANTHER" id="PTHR24113">
    <property type="entry name" value="RAN GTPASE-ACTIVATING PROTEIN 1"/>
    <property type="match status" value="1"/>
</dbReference>
<dbReference type="EMBL" id="LGRX02006764">
    <property type="protein sequence ID" value="KAK3276108.1"/>
    <property type="molecule type" value="Genomic_DNA"/>
</dbReference>
<evidence type="ECO:0000256" key="5">
    <source>
        <dbReference type="SAM" id="MobiDB-lite"/>
    </source>
</evidence>
<feature type="region of interest" description="Disordered" evidence="5">
    <location>
        <begin position="245"/>
        <end position="275"/>
    </location>
</feature>
<dbReference type="PANTHER" id="PTHR24113:SF12">
    <property type="entry name" value="RAN GTPASE-ACTIVATING PROTEIN 1"/>
    <property type="match status" value="1"/>
</dbReference>
<accession>A0AAE0L8M0</accession>
<comment type="caution">
    <text evidence="6">The sequence shown here is derived from an EMBL/GenBank/DDBJ whole genome shotgun (WGS) entry which is preliminary data.</text>
</comment>
<dbReference type="GO" id="GO:0005829">
    <property type="term" value="C:cytosol"/>
    <property type="evidence" value="ECO:0007669"/>
    <property type="project" value="TreeGrafter"/>
</dbReference>
<dbReference type="Gene3D" id="3.80.10.10">
    <property type="entry name" value="Ribonuclease Inhibitor"/>
    <property type="match status" value="2"/>
</dbReference>